<dbReference type="PANTHER" id="PTHR31835:SF1">
    <property type="entry name" value="URIDINE DIPHOSPHATE GLUCOSE PYROPHOSPHATASE NUDT22"/>
    <property type="match status" value="1"/>
</dbReference>
<evidence type="ECO:0000256" key="3">
    <source>
        <dbReference type="ARBA" id="ARBA00022801"/>
    </source>
</evidence>
<keyword evidence="3" id="KW-0378">Hydrolase</keyword>
<evidence type="ECO:0000313" key="6">
    <source>
        <dbReference type="EMBL" id="ACU19266.1"/>
    </source>
</evidence>
<dbReference type="GO" id="GO:0016787">
    <property type="term" value="F:hydrolase activity"/>
    <property type="evidence" value="ECO:0007669"/>
    <property type="project" value="UniProtKB-KW"/>
</dbReference>
<sequence>MEKEASSTDDPSSFTLLVSCPSGLSPSQVSVAFSDAYDRIPHSDVILENTISEIWKQRSQKNNSLFNGKKFRYGGCVLHAKDGSDHECEPHLCLHLGLTDYRTFAGTNLSPLWERFLVPSEDDSVLCQHTSNPLGNGAVVETNDNKILVLQRSDNVGEFPGHFVFPGGHPEPQEIGITSHQYNKELTESINTKVSQEMFDSIVREVVEEIGVPASSLSIPAFIGISRRNLNVRPAAFFFIKCGLDSKEVRQFYSSAQDGYKSTQLYAVPMIEIENMTFRMPGCHRGGFALYKLMVDTRKIT</sequence>
<dbReference type="Gene3D" id="3.90.79.10">
    <property type="entry name" value="Nucleoside Triphosphate Pyrophosphohydrolase"/>
    <property type="match status" value="1"/>
</dbReference>
<dbReference type="InterPro" id="IPR000086">
    <property type="entry name" value="NUDIX_hydrolase_dom"/>
</dbReference>
<evidence type="ECO:0000256" key="1">
    <source>
        <dbReference type="ARBA" id="ARBA00001946"/>
    </source>
</evidence>
<dbReference type="SUPFAM" id="SSF55811">
    <property type="entry name" value="Nudix"/>
    <property type="match status" value="1"/>
</dbReference>
<dbReference type="HOGENOM" id="CLU_061819_0_0_1"/>
<dbReference type="ExpressionAtlas" id="C6TBR4">
    <property type="expression patterns" value="baseline and differential"/>
</dbReference>
<keyword evidence="2" id="KW-0479">Metal-binding</keyword>
<dbReference type="AlphaFoldDB" id="C6TBR4"/>
<dbReference type="EMBL" id="BT094982">
    <property type="protein sequence ID" value="ACU19266.1"/>
    <property type="molecule type" value="mRNA"/>
</dbReference>
<dbReference type="InterPro" id="IPR015797">
    <property type="entry name" value="NUDIX_hydrolase-like_dom_sf"/>
</dbReference>
<dbReference type="GO" id="GO:0046872">
    <property type="term" value="F:metal ion binding"/>
    <property type="evidence" value="ECO:0007669"/>
    <property type="project" value="UniProtKB-KW"/>
</dbReference>
<keyword evidence="4" id="KW-0460">Magnesium</keyword>
<dbReference type="PROSITE" id="PS51462">
    <property type="entry name" value="NUDIX"/>
    <property type="match status" value="1"/>
</dbReference>
<protein>
    <recommendedName>
        <fullName evidence="5">Nudix hydrolase domain-containing protein</fullName>
    </recommendedName>
</protein>
<accession>C6TBR4</accession>
<dbReference type="InterPro" id="IPR055295">
    <property type="entry name" value="NUDT22/NUDT9-like"/>
</dbReference>
<feature type="domain" description="Nudix hydrolase" evidence="5">
    <location>
        <begin position="131"/>
        <end position="296"/>
    </location>
</feature>
<proteinExistence type="evidence at transcript level"/>
<evidence type="ECO:0000256" key="4">
    <source>
        <dbReference type="ARBA" id="ARBA00022842"/>
    </source>
</evidence>
<organism evidence="6">
    <name type="scientific">Glycine max</name>
    <name type="common">Soybean</name>
    <name type="synonym">Glycine hispida</name>
    <dbReference type="NCBI Taxonomy" id="3847"/>
    <lineage>
        <taxon>Eukaryota</taxon>
        <taxon>Viridiplantae</taxon>
        <taxon>Streptophyta</taxon>
        <taxon>Embryophyta</taxon>
        <taxon>Tracheophyta</taxon>
        <taxon>Spermatophyta</taxon>
        <taxon>Magnoliopsida</taxon>
        <taxon>eudicotyledons</taxon>
        <taxon>Gunneridae</taxon>
        <taxon>Pentapetalae</taxon>
        <taxon>rosids</taxon>
        <taxon>fabids</taxon>
        <taxon>Fabales</taxon>
        <taxon>Fabaceae</taxon>
        <taxon>Papilionoideae</taxon>
        <taxon>50 kb inversion clade</taxon>
        <taxon>NPAAA clade</taxon>
        <taxon>indigoferoid/millettioid clade</taxon>
        <taxon>Phaseoleae</taxon>
        <taxon>Glycine</taxon>
        <taxon>Glycine subgen. Soja</taxon>
    </lineage>
</organism>
<evidence type="ECO:0000256" key="2">
    <source>
        <dbReference type="ARBA" id="ARBA00022723"/>
    </source>
</evidence>
<comment type="cofactor">
    <cofactor evidence="1">
        <name>Mg(2+)</name>
        <dbReference type="ChEBI" id="CHEBI:18420"/>
    </cofactor>
</comment>
<name>C6TBR4_SOYBN</name>
<reference evidence="6" key="1">
    <citation type="submission" date="2009-08" db="EMBL/GenBank/DDBJ databases">
        <authorList>
            <person name="Cheung F."/>
            <person name="Xiao Y."/>
            <person name="Chan A."/>
            <person name="Moskal W."/>
            <person name="Town C.D."/>
        </authorList>
    </citation>
    <scope>NUCLEOTIDE SEQUENCE</scope>
</reference>
<dbReference type="FunFam" id="3.90.79.10:FF:000062">
    <property type="entry name" value="Nudix hydrolase 9"/>
    <property type="match status" value="1"/>
</dbReference>
<dbReference type="PANTHER" id="PTHR31835">
    <property type="entry name" value="URIDINE DIPHOSPHATE GLUCOSE PYROPHOSPHATASE"/>
    <property type="match status" value="1"/>
</dbReference>
<evidence type="ECO:0000259" key="5">
    <source>
        <dbReference type="PROSITE" id="PS51462"/>
    </source>
</evidence>
<dbReference type="CDD" id="cd02883">
    <property type="entry name" value="NUDIX_Hydrolase"/>
    <property type="match status" value="1"/>
</dbReference>